<accession>A0ABR8ZUS3</accession>
<name>A0ABR8ZUS3_9GAMM</name>
<reference evidence="1 2" key="1">
    <citation type="journal article" date="2020" name="FEMS Microbiol. Ecol.">
        <title>Temporal dynamics of bacterial communities during seed development and maturation.</title>
        <authorList>
            <person name="Chesneau G."/>
            <person name="Torres-Cortes G."/>
            <person name="Briand M."/>
            <person name="Darrasse A."/>
            <person name="Preveaux A."/>
            <person name="Marais C."/>
            <person name="Jacques M.A."/>
            <person name="Shade A."/>
            <person name="Barret M."/>
        </authorList>
    </citation>
    <scope>NUCLEOTIDE SEQUENCE [LARGE SCALE GENOMIC DNA]</scope>
    <source>
        <strain evidence="1 2">CFBP13732</strain>
    </source>
</reference>
<protein>
    <submittedName>
        <fullName evidence="1">Uncharacterized protein</fullName>
    </submittedName>
</protein>
<organism evidence="1 2">
    <name type="scientific">Erwinia persicina</name>
    <dbReference type="NCBI Taxonomy" id="55211"/>
    <lineage>
        <taxon>Bacteria</taxon>
        <taxon>Pseudomonadati</taxon>
        <taxon>Pseudomonadota</taxon>
        <taxon>Gammaproteobacteria</taxon>
        <taxon>Enterobacterales</taxon>
        <taxon>Erwiniaceae</taxon>
        <taxon>Erwinia</taxon>
    </lineage>
</organism>
<dbReference type="Proteomes" id="UP000661012">
    <property type="component" value="Unassembled WGS sequence"/>
</dbReference>
<proteinExistence type="predicted"/>
<comment type="caution">
    <text evidence="1">The sequence shown here is derived from an EMBL/GenBank/DDBJ whole genome shotgun (WGS) entry which is preliminary data.</text>
</comment>
<gene>
    <name evidence="1" type="ORF">IFT93_12660</name>
</gene>
<dbReference type="RefSeq" id="WP_191931086.1">
    <property type="nucleotide sequence ID" value="NZ_JACYNM010000007.1"/>
</dbReference>
<evidence type="ECO:0000313" key="1">
    <source>
        <dbReference type="EMBL" id="MBD8107260.1"/>
    </source>
</evidence>
<evidence type="ECO:0000313" key="2">
    <source>
        <dbReference type="Proteomes" id="UP000661012"/>
    </source>
</evidence>
<sequence length="190" mass="22064">MVSEEIRLAILSIFWRALLTTQEIPNDRTPEDSSLLDDFLHSAKTQILSGECKTKIFITPFYGDSPYYNLPSYLTYGLERSIGSQDVRFYDNPHRFFAVFKLPFIYFHIFSDSWNVDEINKSAELKKGTIDLSSIKQIPNTLRSYILHMHKQFEKSATNMDQENIMKIMNDTAKNTKLTGSDKSMKRAKK</sequence>
<keyword evidence="2" id="KW-1185">Reference proteome</keyword>
<dbReference type="EMBL" id="JACYNN010000007">
    <property type="protein sequence ID" value="MBD8107260.1"/>
    <property type="molecule type" value="Genomic_DNA"/>
</dbReference>